<dbReference type="Gene3D" id="1.10.730.10">
    <property type="entry name" value="Isoleucyl-tRNA Synthetase, Domain 1"/>
    <property type="match status" value="1"/>
</dbReference>
<evidence type="ECO:0000256" key="3">
    <source>
        <dbReference type="ARBA" id="ARBA00011245"/>
    </source>
</evidence>
<dbReference type="NCBIfam" id="TIGR00456">
    <property type="entry name" value="argS"/>
    <property type="match status" value="1"/>
</dbReference>
<dbReference type="SMART" id="SM00836">
    <property type="entry name" value="DALR_1"/>
    <property type="match status" value="1"/>
</dbReference>
<reference key="2">
    <citation type="submission" date="2010-03" db="EMBL/GenBank/DDBJ databases">
        <authorList>
            <person name="Ma Z."/>
            <person name="Wang X."/>
            <person name="Liu H."/>
        </authorList>
    </citation>
    <scope>NUCLEOTIDE SEQUENCE</scope>
    <source>
        <strain>MP145</strain>
    </source>
</reference>
<dbReference type="Gene3D" id="3.40.50.620">
    <property type="entry name" value="HUPs"/>
    <property type="match status" value="1"/>
</dbReference>
<sequence>MNKIEIKNKLLEELTKISKKLKLAKEPFLIEPKTNADFSTSMAIINKTTELNPVQLANKIKDELNKVSKNLYLKDIEVAGPGFINIFLDDEFFKQSVNEILKKGSDYGKGNRKGFLNLEWVSANPTGYLHVGHARNAAIGSAVSNICEFAGIKVTREYYINDAGNQIDMLANSLFARYQQIFDKKYKMPEECYKGDDITWAAEQMFKKYGEKFKGDECKGDVLNTFKKDGVDLFLGEVEKDLEKFGGIKFDIWMSEKSLYENDQKAIKETLKKLKNSYVKDGATWLKTTIHGDDKDRVLIKSDGSLTYFTPDIAYHHIKFHREKGRTVVMNVWGADHSGYIKRMKCAIEDLGENPDDLVVLCMQLVRLVKNGEEYKMSKRKGTSFYLRDFIDLVGVDSARFILLDRTYNSKLDFDIDIASNKTNDNPAILVQYANARAFSLLEKSTLDLKGIELSEFSNEFDKKLISTLLEFPEIVDRSAELYLTNLMTQYLIKLAKDFNSWYSNSPKVIGHENEESMLSLVKATNTVLETGMKLIGITINHKM</sequence>
<dbReference type="KEGG" id="mcd:MCRO_0622"/>
<dbReference type="EC" id="6.1.1.19" evidence="11"/>
<evidence type="ECO:0000256" key="11">
    <source>
        <dbReference type="HAMAP-Rule" id="MF_00123"/>
    </source>
</evidence>
<evidence type="ECO:0000259" key="14">
    <source>
        <dbReference type="SMART" id="SM01016"/>
    </source>
</evidence>
<comment type="similarity">
    <text evidence="2 11 12">Belongs to the class-I aminoacyl-tRNA synthetase family.</text>
</comment>
<evidence type="ECO:0000256" key="8">
    <source>
        <dbReference type="ARBA" id="ARBA00022917"/>
    </source>
</evidence>
<dbReference type="GO" id="GO:0005737">
    <property type="term" value="C:cytoplasm"/>
    <property type="evidence" value="ECO:0007669"/>
    <property type="project" value="UniProtKB-SubCell"/>
</dbReference>
<proteinExistence type="inferred from homology"/>
<evidence type="ECO:0000259" key="13">
    <source>
        <dbReference type="SMART" id="SM00836"/>
    </source>
</evidence>
<comment type="catalytic activity">
    <reaction evidence="10 11">
        <text>tRNA(Arg) + L-arginine + ATP = L-arginyl-tRNA(Arg) + AMP + diphosphate</text>
        <dbReference type="Rhea" id="RHEA:20301"/>
        <dbReference type="Rhea" id="RHEA-COMP:9658"/>
        <dbReference type="Rhea" id="RHEA-COMP:9673"/>
        <dbReference type="ChEBI" id="CHEBI:30616"/>
        <dbReference type="ChEBI" id="CHEBI:32682"/>
        <dbReference type="ChEBI" id="CHEBI:33019"/>
        <dbReference type="ChEBI" id="CHEBI:78442"/>
        <dbReference type="ChEBI" id="CHEBI:78513"/>
        <dbReference type="ChEBI" id="CHEBI:456215"/>
        <dbReference type="EC" id="6.1.1.19"/>
    </reaction>
</comment>
<gene>
    <name evidence="11 15" type="primary">argS</name>
    <name evidence="15" type="ordered locus">MCRO_0622</name>
</gene>
<dbReference type="InterPro" id="IPR008909">
    <property type="entry name" value="DALR_anticod-bd"/>
</dbReference>
<feature type="domain" description="Arginyl tRNA synthetase N-terminal" evidence="14">
    <location>
        <begin position="8"/>
        <end position="88"/>
    </location>
</feature>
<dbReference type="PANTHER" id="PTHR11956:SF5">
    <property type="entry name" value="ARGININE--TRNA LIGASE, CYTOPLASMIC"/>
    <property type="match status" value="1"/>
</dbReference>
<accession>D5E638</accession>
<evidence type="ECO:0000313" key="16">
    <source>
        <dbReference type="Proteomes" id="UP000001845"/>
    </source>
</evidence>
<dbReference type="InterPro" id="IPR001278">
    <property type="entry name" value="Arg-tRNA-ligase"/>
</dbReference>
<comment type="subunit">
    <text evidence="3 11">Monomer.</text>
</comment>
<dbReference type="STRING" id="512564.MCRO_0622"/>
<dbReference type="GO" id="GO:0006420">
    <property type="term" value="P:arginyl-tRNA aminoacylation"/>
    <property type="evidence" value="ECO:0007669"/>
    <property type="project" value="UniProtKB-UniRule"/>
</dbReference>
<dbReference type="SUPFAM" id="SSF55190">
    <property type="entry name" value="Arginyl-tRNA synthetase (ArgRS), N-terminal 'additional' domain"/>
    <property type="match status" value="1"/>
</dbReference>
<dbReference type="InterPro" id="IPR005148">
    <property type="entry name" value="Arg-tRNA-synth_N"/>
</dbReference>
<dbReference type="Pfam" id="PF05746">
    <property type="entry name" value="DALR_1"/>
    <property type="match status" value="1"/>
</dbReference>
<evidence type="ECO:0000256" key="4">
    <source>
        <dbReference type="ARBA" id="ARBA00022490"/>
    </source>
</evidence>
<dbReference type="OrthoDB" id="9805987at2"/>
<keyword evidence="8 11" id="KW-0648">Protein biosynthesis</keyword>
<protein>
    <recommendedName>
        <fullName evidence="11">Arginine--tRNA ligase</fullName>
        <ecNumber evidence="11">6.1.1.19</ecNumber>
    </recommendedName>
    <alternativeName>
        <fullName evidence="11">Arginyl-tRNA synthetase</fullName>
        <shortName evidence="11">ArgRS</shortName>
    </alternativeName>
</protein>
<dbReference type="GO" id="GO:0005524">
    <property type="term" value="F:ATP binding"/>
    <property type="evidence" value="ECO:0007669"/>
    <property type="project" value="UniProtKB-UniRule"/>
</dbReference>
<dbReference type="PANTHER" id="PTHR11956">
    <property type="entry name" value="ARGINYL-TRNA SYNTHETASE"/>
    <property type="match status" value="1"/>
</dbReference>
<keyword evidence="4 11" id="KW-0963">Cytoplasm</keyword>
<organism evidence="15 16">
    <name type="scientific">Mycoplasma crocodyli (strain ATCC 51981 / MP145)</name>
    <dbReference type="NCBI Taxonomy" id="512564"/>
    <lineage>
        <taxon>Bacteria</taxon>
        <taxon>Bacillati</taxon>
        <taxon>Mycoplasmatota</taxon>
        <taxon>Mollicutes</taxon>
        <taxon>Mycoplasmataceae</taxon>
        <taxon>Mycoplasma</taxon>
    </lineage>
</organism>
<evidence type="ECO:0000256" key="12">
    <source>
        <dbReference type="RuleBase" id="RU363038"/>
    </source>
</evidence>
<evidence type="ECO:0000256" key="10">
    <source>
        <dbReference type="ARBA" id="ARBA00049339"/>
    </source>
</evidence>
<dbReference type="Proteomes" id="UP000001845">
    <property type="component" value="Chromosome"/>
</dbReference>
<keyword evidence="7 11" id="KW-0067">ATP-binding</keyword>
<dbReference type="HOGENOM" id="CLU_006406_0_1_14"/>
<dbReference type="HAMAP" id="MF_00123">
    <property type="entry name" value="Arg_tRNA_synth"/>
    <property type="match status" value="1"/>
</dbReference>
<comment type="subcellular location">
    <subcellularLocation>
        <location evidence="1 11">Cytoplasm</location>
    </subcellularLocation>
</comment>
<evidence type="ECO:0000256" key="1">
    <source>
        <dbReference type="ARBA" id="ARBA00004496"/>
    </source>
</evidence>
<dbReference type="PROSITE" id="PS00178">
    <property type="entry name" value="AA_TRNA_LIGASE_I"/>
    <property type="match status" value="1"/>
</dbReference>
<dbReference type="SMART" id="SM01016">
    <property type="entry name" value="Arg_tRNA_synt_N"/>
    <property type="match status" value="1"/>
</dbReference>
<name>D5E638_MYCCM</name>
<evidence type="ECO:0000256" key="7">
    <source>
        <dbReference type="ARBA" id="ARBA00022840"/>
    </source>
</evidence>
<keyword evidence="5 11" id="KW-0436">Ligase</keyword>
<dbReference type="Pfam" id="PF00750">
    <property type="entry name" value="tRNA-synt_1d"/>
    <property type="match status" value="1"/>
</dbReference>
<dbReference type="RefSeq" id="WP_013054733.1">
    <property type="nucleotide sequence ID" value="NC_014014.1"/>
</dbReference>
<reference evidence="15 16" key="3">
    <citation type="journal article" date="2011" name="J. Bacteriol.">
        <title>Genome sequences of Mycoplasma alligatoris A21JP2T and Mycoplasma crocodyli MP145T.</title>
        <authorList>
            <person name="Brown D.R."/>
            <person name="Farmerie W.G."/>
            <person name="May M."/>
            <person name="Benders G.A."/>
            <person name="Durkin A.S."/>
            <person name="Hlavinka K."/>
            <person name="Hostetler J."/>
            <person name="Jackson J."/>
            <person name="Johnson J."/>
            <person name="Miller R.H."/>
            <person name="Paralanov V."/>
            <person name="Radune D."/>
            <person name="Szczypinski B."/>
            <person name="Glass J.I."/>
        </authorList>
    </citation>
    <scope>NUCLEOTIDE SEQUENCE [LARGE SCALE GENOMIC DNA]</scope>
    <source>
        <strain evidence="16">ATCC 51981 / MP145</strain>
    </source>
</reference>
<dbReference type="FunFam" id="3.40.50.620:FF:000062">
    <property type="entry name" value="Arginine--tRNA ligase"/>
    <property type="match status" value="1"/>
</dbReference>
<evidence type="ECO:0000256" key="2">
    <source>
        <dbReference type="ARBA" id="ARBA00005594"/>
    </source>
</evidence>
<dbReference type="SUPFAM" id="SSF52374">
    <property type="entry name" value="Nucleotidylyl transferase"/>
    <property type="match status" value="1"/>
</dbReference>
<dbReference type="EMBL" id="CP001991">
    <property type="protein sequence ID" value="ADE19957.1"/>
    <property type="molecule type" value="Genomic_DNA"/>
</dbReference>
<dbReference type="InterPro" id="IPR009080">
    <property type="entry name" value="tRNAsynth_Ia_anticodon-bd"/>
</dbReference>
<dbReference type="eggNOG" id="COG0018">
    <property type="taxonomic scope" value="Bacteria"/>
</dbReference>
<dbReference type="InterPro" id="IPR014729">
    <property type="entry name" value="Rossmann-like_a/b/a_fold"/>
</dbReference>
<dbReference type="SUPFAM" id="SSF47323">
    <property type="entry name" value="Anticodon-binding domain of a subclass of class I aminoacyl-tRNA synthetases"/>
    <property type="match status" value="1"/>
</dbReference>
<dbReference type="GO" id="GO:0004814">
    <property type="term" value="F:arginine-tRNA ligase activity"/>
    <property type="evidence" value="ECO:0007669"/>
    <property type="project" value="UniProtKB-UniRule"/>
</dbReference>
<keyword evidence="6 11" id="KW-0547">Nucleotide-binding</keyword>
<dbReference type="InterPro" id="IPR036695">
    <property type="entry name" value="Arg-tRNA-synth_N_sf"/>
</dbReference>
<dbReference type="Pfam" id="PF03485">
    <property type="entry name" value="Arg_tRNA_synt_N"/>
    <property type="match status" value="1"/>
</dbReference>
<dbReference type="InterPro" id="IPR035684">
    <property type="entry name" value="ArgRS_core"/>
</dbReference>
<evidence type="ECO:0000313" key="15">
    <source>
        <dbReference type="EMBL" id="ADE19957.1"/>
    </source>
</evidence>
<evidence type="ECO:0000256" key="6">
    <source>
        <dbReference type="ARBA" id="ARBA00022741"/>
    </source>
</evidence>
<evidence type="ECO:0000256" key="9">
    <source>
        <dbReference type="ARBA" id="ARBA00023146"/>
    </source>
</evidence>
<keyword evidence="16" id="KW-1185">Reference proteome</keyword>
<feature type="domain" description="DALR anticodon binding" evidence="13">
    <location>
        <begin position="431"/>
        <end position="544"/>
    </location>
</feature>
<feature type="short sequence motif" description="'HIGH' region" evidence="11">
    <location>
        <begin position="123"/>
        <end position="133"/>
    </location>
</feature>
<evidence type="ECO:0000256" key="5">
    <source>
        <dbReference type="ARBA" id="ARBA00022598"/>
    </source>
</evidence>
<dbReference type="Gene3D" id="3.30.1360.70">
    <property type="entry name" value="Arginyl tRNA synthetase N-terminal domain"/>
    <property type="match status" value="1"/>
</dbReference>
<reference evidence="16" key="1">
    <citation type="submission" date="2010-03" db="EMBL/GenBank/DDBJ databases">
        <title>The complete genome of Mycoplasma crocodyli MP145.</title>
        <authorList>
            <person name="Glass J.I."/>
            <person name="Durkin A.S."/>
            <person name="Hostetler J."/>
            <person name="Jackson J."/>
            <person name="Johnson J."/>
            <person name="May M.A."/>
            <person name="Paralanov V."/>
            <person name="Radune D."/>
            <person name="Szczypinski B."/>
            <person name="Brown D.R."/>
        </authorList>
    </citation>
    <scope>NUCLEOTIDE SEQUENCE [LARGE SCALE GENOMIC DNA]</scope>
    <source>
        <strain evidence="16">ATCC 51981 / MP145</strain>
    </source>
</reference>
<keyword evidence="9 11" id="KW-0030">Aminoacyl-tRNA synthetase</keyword>
<dbReference type="AlphaFoldDB" id="D5E638"/>
<dbReference type="InterPro" id="IPR001412">
    <property type="entry name" value="aa-tRNA-synth_I_CS"/>
</dbReference>
<dbReference type="CDD" id="cd00671">
    <property type="entry name" value="ArgRS_core"/>
    <property type="match status" value="1"/>
</dbReference>
<dbReference type="PRINTS" id="PR01038">
    <property type="entry name" value="TRNASYNTHARG"/>
</dbReference>